<dbReference type="Proteomes" id="UP000037122">
    <property type="component" value="Unassembled WGS sequence"/>
</dbReference>
<keyword evidence="1" id="KW-0812">Transmembrane</keyword>
<proteinExistence type="predicted"/>
<evidence type="ECO:0000256" key="1">
    <source>
        <dbReference type="SAM" id="Phobius"/>
    </source>
</evidence>
<dbReference type="EMBL" id="LGST01000009">
    <property type="protein sequence ID" value="KNE01563.1"/>
    <property type="molecule type" value="Genomic_DNA"/>
</dbReference>
<comment type="caution">
    <text evidence="2">The sequence shown here is derived from an EMBL/GenBank/DDBJ whole genome shotgun (WGS) entry which is preliminary data.</text>
</comment>
<keyword evidence="1" id="KW-1133">Transmembrane helix</keyword>
<evidence type="ECO:0000313" key="2">
    <source>
        <dbReference type="EMBL" id="KNE01563.1"/>
    </source>
</evidence>
<sequence length="146" mass="16373">MSDSHSNLFYILTAVLIVAGVFLKVLKTLIIGFCVALLQIRRIIDISVTFVGNVAKLNFDLMFVMASFALLVIESIQGREVNEKLNPDNKYANMVSDASNQILENTEVPEVRLEQDATSITSKHRFLSALHGYFSKKEKQDYNGNT</sequence>
<dbReference type="VEuPathDB" id="FungiDB:CJI97_005273"/>
<dbReference type="VEuPathDB" id="FungiDB:QG37_01394"/>
<name>A0A0L0P5C8_CANAR</name>
<feature type="transmembrane region" description="Helical" evidence="1">
    <location>
        <begin position="12"/>
        <end position="38"/>
    </location>
</feature>
<dbReference type="AlphaFoldDB" id="A0A0L0P5C8"/>
<evidence type="ECO:0000313" key="3">
    <source>
        <dbReference type="Proteomes" id="UP000037122"/>
    </source>
</evidence>
<dbReference type="VEuPathDB" id="FungiDB:B9J08_005189"/>
<organism evidence="2 3">
    <name type="scientific">Candidozyma auris</name>
    <name type="common">Yeast</name>
    <name type="synonym">Candida auris</name>
    <dbReference type="NCBI Taxonomy" id="498019"/>
    <lineage>
        <taxon>Eukaryota</taxon>
        <taxon>Fungi</taxon>
        <taxon>Dikarya</taxon>
        <taxon>Ascomycota</taxon>
        <taxon>Saccharomycotina</taxon>
        <taxon>Pichiomycetes</taxon>
        <taxon>Metschnikowiaceae</taxon>
        <taxon>Candidozyma</taxon>
    </lineage>
</organism>
<reference evidence="3" key="1">
    <citation type="journal article" date="2015" name="BMC Genomics">
        <title>Draft genome of a commonly misdiagnosed multidrug resistant pathogen Candida auris.</title>
        <authorList>
            <person name="Chatterjee S."/>
            <person name="Alampalli S.V."/>
            <person name="Nageshan R.K."/>
            <person name="Chettiar S.T."/>
            <person name="Joshi S."/>
            <person name="Tatu U.S."/>
        </authorList>
    </citation>
    <scope>NUCLEOTIDE SEQUENCE [LARGE SCALE GENOMIC DNA]</scope>
    <source>
        <strain evidence="3">6684</strain>
    </source>
</reference>
<keyword evidence="1" id="KW-0472">Membrane</keyword>
<accession>A0A0L0P5C8</accession>
<dbReference type="VEuPathDB" id="FungiDB:CJI96_0003979"/>
<dbReference type="VEuPathDB" id="FungiDB:CJJ09_004163"/>
<gene>
    <name evidence="2" type="ORF">QG37_01394</name>
</gene>
<protein>
    <submittedName>
        <fullName evidence="2">Uncharacterized protein</fullName>
    </submittedName>
</protein>
<feature type="transmembrane region" description="Helical" evidence="1">
    <location>
        <begin position="50"/>
        <end position="73"/>
    </location>
</feature>
<dbReference type="VEuPathDB" id="FungiDB:CJJ07_000265"/>